<proteinExistence type="predicted"/>
<dbReference type="PROSITE" id="PS50016">
    <property type="entry name" value="ZF_PHD_2"/>
    <property type="match status" value="1"/>
</dbReference>
<dbReference type="PANTHER" id="PTHR47863">
    <property type="entry name" value="RING/FYVE/PHD ZINC FINGER SUPERFAMILY PROTEIN"/>
    <property type="match status" value="1"/>
</dbReference>
<evidence type="ECO:0000313" key="7">
    <source>
        <dbReference type="Proteomes" id="UP000515121"/>
    </source>
</evidence>
<dbReference type="InterPro" id="IPR019786">
    <property type="entry name" value="Zinc_finger_PHD-type_CS"/>
</dbReference>
<dbReference type="PANTHER" id="PTHR47863:SF4">
    <property type="entry name" value="RING_FYVE_PHD ZINC FINGER SUPERFAMILY PROTEIN"/>
    <property type="match status" value="1"/>
</dbReference>
<dbReference type="InterPro" id="IPR013083">
    <property type="entry name" value="Znf_RING/FYVE/PHD"/>
</dbReference>
<dbReference type="AlphaFoldDB" id="A0A6P6AWG5"/>
<keyword evidence="2 4" id="KW-0863">Zinc-finger</keyword>
<name>A0A6P6AWG5_DURZI</name>
<keyword evidence="3" id="KW-0862">Zinc</keyword>
<evidence type="ECO:0000256" key="2">
    <source>
        <dbReference type="ARBA" id="ARBA00022771"/>
    </source>
</evidence>
<protein>
    <submittedName>
        <fullName evidence="8">Uncharacterized protein LOC111312802</fullName>
    </submittedName>
</protein>
<evidence type="ECO:0000256" key="3">
    <source>
        <dbReference type="ARBA" id="ARBA00022833"/>
    </source>
</evidence>
<evidence type="ECO:0000259" key="6">
    <source>
        <dbReference type="PROSITE" id="PS50016"/>
    </source>
</evidence>
<reference evidence="8" key="1">
    <citation type="submission" date="2025-08" db="UniProtKB">
        <authorList>
            <consortium name="RefSeq"/>
        </authorList>
    </citation>
    <scope>IDENTIFICATION</scope>
    <source>
        <tissue evidence="8">Fruit stalk</tissue>
    </source>
</reference>
<dbReference type="InterPro" id="IPR019787">
    <property type="entry name" value="Znf_PHD-finger"/>
</dbReference>
<dbReference type="Proteomes" id="UP000515121">
    <property type="component" value="Unplaced"/>
</dbReference>
<evidence type="ECO:0000256" key="5">
    <source>
        <dbReference type="SAM" id="MobiDB-lite"/>
    </source>
</evidence>
<dbReference type="GO" id="GO:0008270">
    <property type="term" value="F:zinc ion binding"/>
    <property type="evidence" value="ECO:0007669"/>
    <property type="project" value="UniProtKB-KW"/>
</dbReference>
<feature type="domain" description="PHD-type" evidence="6">
    <location>
        <begin position="433"/>
        <end position="482"/>
    </location>
</feature>
<sequence>MEELGRMFGICSSGSSRPWLWIIEYLSSFPQIDTSIIRGLIEEAPVLPENLGENTSERVALRCLEELFGPKKGLSIVAPPDSRVAFNLSASCEDVLEHIVQEVSLSNLKKAGPELLRWDAHPFLMHKRASLPKCELEQLKDSILKGIPVLDGDENVPASRLDDNDDETVNQEGNLIPQIHENDNEVLQDGLLERNLIPSKRCRNDLLAGDLVGLISVNQDGMHNDLYLNAKKFQQDATCCIRSVEQIPLRLHGEELLEDESGIITKVTEIEGNNLVKDSQAGKGDQDVCVASRTLEQNNAVGHVELQDNQTENVQNADADVMIEQKNGDRPSQNVVVDQSIYVENGALQKGPSCDAGENIDQGLPLSSPNPTPADVLLQNIDPDAARADIEHPCVEQICEYEVERLLLKKSLFLSSEYTPNQDPVGKAGWTEQNFCVKCNQNGQMLVCSSSGCPLVVHESCLGSAARFVDKGDFYCPFCAYSVSISKYLEAKDRTFLARKELAAFMKHFSKKLTEEQRKLQNDSTLNGDEDLAGIQETGHLGEREHNFIGKNEEAHYGPSVSHLNDNEVCVEEKTLMGGAIDVQGENNEQGRKSGPLAPAHERP</sequence>
<dbReference type="GeneID" id="111312802"/>
<evidence type="ECO:0000256" key="4">
    <source>
        <dbReference type="PROSITE-ProRule" id="PRU00146"/>
    </source>
</evidence>
<dbReference type="InterPro" id="IPR001965">
    <property type="entry name" value="Znf_PHD"/>
</dbReference>
<accession>A0A6P6AWG5</accession>
<dbReference type="PROSITE" id="PS01359">
    <property type="entry name" value="ZF_PHD_1"/>
    <property type="match status" value="1"/>
</dbReference>
<keyword evidence="1" id="KW-0479">Metal-binding</keyword>
<dbReference type="RefSeq" id="XP_022769161.1">
    <property type="nucleotide sequence ID" value="XM_022913426.1"/>
</dbReference>
<dbReference type="KEGG" id="dzi:111312802"/>
<keyword evidence="7" id="KW-1185">Reference proteome</keyword>
<dbReference type="OrthoDB" id="939472at2759"/>
<dbReference type="SUPFAM" id="SSF57903">
    <property type="entry name" value="FYVE/PHD zinc finger"/>
    <property type="match status" value="1"/>
</dbReference>
<evidence type="ECO:0000256" key="1">
    <source>
        <dbReference type="ARBA" id="ARBA00022723"/>
    </source>
</evidence>
<dbReference type="Gene3D" id="3.30.40.10">
    <property type="entry name" value="Zinc/RING finger domain, C3HC4 (zinc finger)"/>
    <property type="match status" value="1"/>
</dbReference>
<organism evidence="7 8">
    <name type="scientific">Durio zibethinus</name>
    <name type="common">Durian</name>
    <dbReference type="NCBI Taxonomy" id="66656"/>
    <lineage>
        <taxon>Eukaryota</taxon>
        <taxon>Viridiplantae</taxon>
        <taxon>Streptophyta</taxon>
        <taxon>Embryophyta</taxon>
        <taxon>Tracheophyta</taxon>
        <taxon>Spermatophyta</taxon>
        <taxon>Magnoliopsida</taxon>
        <taxon>eudicotyledons</taxon>
        <taxon>Gunneridae</taxon>
        <taxon>Pentapetalae</taxon>
        <taxon>rosids</taxon>
        <taxon>malvids</taxon>
        <taxon>Malvales</taxon>
        <taxon>Malvaceae</taxon>
        <taxon>Helicteroideae</taxon>
        <taxon>Durio</taxon>
    </lineage>
</organism>
<dbReference type="InterPro" id="IPR011011">
    <property type="entry name" value="Znf_FYVE_PHD"/>
</dbReference>
<feature type="region of interest" description="Disordered" evidence="5">
    <location>
        <begin position="582"/>
        <end position="604"/>
    </location>
</feature>
<dbReference type="SMART" id="SM00249">
    <property type="entry name" value="PHD"/>
    <property type="match status" value="1"/>
</dbReference>
<evidence type="ECO:0000313" key="8">
    <source>
        <dbReference type="RefSeq" id="XP_022769161.1"/>
    </source>
</evidence>
<gene>
    <name evidence="8" type="primary">LOC111312802</name>
</gene>